<dbReference type="EMBL" id="PQ015379">
    <property type="protein sequence ID" value="XDJ15279.1"/>
    <property type="molecule type" value="Genomic_DNA"/>
</dbReference>
<name>A0AB39CEH2_9VIRU</name>
<evidence type="ECO:0000313" key="1">
    <source>
        <dbReference type="EMBL" id="XDJ15279.1"/>
    </source>
</evidence>
<protein>
    <submittedName>
        <fullName evidence="1">Uncharacterized protein</fullName>
    </submittedName>
</protein>
<proteinExistence type="predicted"/>
<organism evidence="1">
    <name type="scientific">Pseudomonas phage HRDY3</name>
    <dbReference type="NCBI Taxonomy" id="3236930"/>
    <lineage>
        <taxon>Viruses</taxon>
    </lineage>
</organism>
<reference evidence="1" key="1">
    <citation type="submission" date="2024-07" db="EMBL/GenBank/DDBJ databases">
        <authorList>
            <person name="Bringhurst R.M."/>
            <person name="Homer T.E."/>
        </authorList>
    </citation>
    <scope>NUCLEOTIDE SEQUENCE</scope>
</reference>
<sequence length="91" mass="10363">MELTFVKQNEFAIYASMPGAYVMAYVKNERHVELHLGTKKLKNIVLCTARDNRTKTARCFRTLDAAAKTALEMQVSEFLVVRDDPTRPDAI</sequence>
<accession>A0AB39CEH2</accession>